<evidence type="ECO:0000313" key="2">
    <source>
        <dbReference type="EMBL" id="KAA1042457.1"/>
    </source>
</evidence>
<dbReference type="Proteomes" id="UP001057381">
    <property type="component" value="Chromosome"/>
</dbReference>
<gene>
    <name evidence="2" type="ORF">ERX35_000825</name>
    <name evidence="3" type="ORF">KFV11_02980</name>
</gene>
<evidence type="ECO:0000313" key="3">
    <source>
        <dbReference type="EMBL" id="UTH14342.1"/>
    </source>
</evidence>
<organism evidence="3 5">
    <name type="scientific">Macrococcus equipercicus</name>
    <dbReference type="NCBI Taxonomy" id="69967"/>
    <lineage>
        <taxon>Bacteria</taxon>
        <taxon>Bacillati</taxon>
        <taxon>Bacillota</taxon>
        <taxon>Bacilli</taxon>
        <taxon>Bacillales</taxon>
        <taxon>Staphylococcaceae</taxon>
        <taxon>Macrococcus</taxon>
    </lineage>
</organism>
<evidence type="ECO:0000259" key="1">
    <source>
        <dbReference type="PROSITE" id="PS50911"/>
    </source>
</evidence>
<feature type="domain" description="Peptidase C51" evidence="1">
    <location>
        <begin position="29"/>
        <end position="152"/>
    </location>
</feature>
<reference evidence="3" key="2">
    <citation type="submission" date="2021-04" db="EMBL/GenBank/DDBJ databases">
        <title>Complete Genome Sequences of Macrococcus spp. from dog and cattle.</title>
        <authorList>
            <person name="Schwendener S."/>
            <person name="Perreten V."/>
        </authorList>
    </citation>
    <scope>NUCLEOTIDE SEQUENCE</scope>
    <source>
        <strain evidence="3">Epi0143-OL</strain>
    </source>
</reference>
<dbReference type="RefSeq" id="WP_149458009.1">
    <property type="nucleotide sequence ID" value="NZ_CP073809.1"/>
</dbReference>
<proteinExistence type="predicted"/>
<sequence length="152" mass="17377">MKKLMLTMLTILMLITIGGELNITPFKVTKEADAAAYANPIRYKAPNYYTTGSCAYYAFNRRAQMGRYVSNQWGNAKYWASNAVRYGYTVRRSPIKGSVLVSQSGYYGHVAVVESIYSNGDIIVSEMNYPVRGIKTFRKVYRANVSYYQYIY</sequence>
<dbReference type="Pfam" id="PF05257">
    <property type="entry name" value="CHAP"/>
    <property type="match status" value="1"/>
</dbReference>
<dbReference type="PROSITE" id="PS50911">
    <property type="entry name" value="CHAP"/>
    <property type="match status" value="1"/>
</dbReference>
<evidence type="ECO:0000313" key="4">
    <source>
        <dbReference type="Proteomes" id="UP000295735"/>
    </source>
</evidence>
<dbReference type="Gene3D" id="3.90.1720.10">
    <property type="entry name" value="endopeptidase domain like (from Nostoc punctiforme)"/>
    <property type="match status" value="1"/>
</dbReference>
<dbReference type="SUPFAM" id="SSF54001">
    <property type="entry name" value="Cysteine proteinases"/>
    <property type="match status" value="1"/>
</dbReference>
<protein>
    <submittedName>
        <fullName evidence="3">CHAP domain-containing protein</fullName>
    </submittedName>
</protein>
<dbReference type="InterPro" id="IPR007921">
    <property type="entry name" value="CHAP_dom"/>
</dbReference>
<accession>A0A9Q9BW37</accession>
<evidence type="ECO:0000313" key="5">
    <source>
        <dbReference type="Proteomes" id="UP001057381"/>
    </source>
</evidence>
<dbReference type="Proteomes" id="UP000295735">
    <property type="component" value="Unassembled WGS sequence"/>
</dbReference>
<reference evidence="2 4" key="1">
    <citation type="submission" date="2019-09" db="EMBL/GenBank/DDBJ databases">
        <authorList>
            <person name="Mazhar S."/>
            <person name="Altermann E."/>
            <person name="Hill C."/>
            <person name="Mcauliffe O."/>
        </authorList>
    </citation>
    <scope>NUCLEOTIDE SEQUENCE [LARGE SCALE GENOMIC DNA]</scope>
    <source>
        <strain evidence="2 4">ATCC 51831</strain>
    </source>
</reference>
<dbReference type="AlphaFoldDB" id="A0A9Q9BW37"/>
<name>A0A9Q9BW37_9STAP</name>
<keyword evidence="4" id="KW-1185">Reference proteome</keyword>
<dbReference type="EMBL" id="SCWC02000001">
    <property type="protein sequence ID" value="KAA1042457.1"/>
    <property type="molecule type" value="Genomic_DNA"/>
</dbReference>
<dbReference type="KEGG" id="mequ:KFV11_02980"/>
<dbReference type="EMBL" id="CP073809">
    <property type="protein sequence ID" value="UTH14342.1"/>
    <property type="molecule type" value="Genomic_DNA"/>
</dbReference>
<dbReference type="OrthoDB" id="9805070at2"/>
<dbReference type="InterPro" id="IPR038765">
    <property type="entry name" value="Papain-like_cys_pep_sf"/>
</dbReference>